<proteinExistence type="predicted"/>
<name>A0AAP1FBL3_ACIBA</name>
<dbReference type="Proteomes" id="UP000051449">
    <property type="component" value="Unassembled WGS sequence"/>
</dbReference>
<organism evidence="1 2">
    <name type="scientific">Acinetobacter baumannii</name>
    <dbReference type="NCBI Taxonomy" id="470"/>
    <lineage>
        <taxon>Bacteria</taxon>
        <taxon>Pseudomonadati</taxon>
        <taxon>Pseudomonadota</taxon>
        <taxon>Gammaproteobacteria</taxon>
        <taxon>Moraxellales</taxon>
        <taxon>Moraxellaceae</taxon>
        <taxon>Acinetobacter</taxon>
        <taxon>Acinetobacter calcoaceticus/baumannii complex</taxon>
    </lineage>
</organism>
<dbReference type="AlphaFoldDB" id="A0AAP1FBL3"/>
<evidence type="ECO:0000313" key="2">
    <source>
        <dbReference type="Proteomes" id="UP000051449"/>
    </source>
</evidence>
<dbReference type="EMBL" id="LLGC01000166">
    <property type="protein sequence ID" value="KQE04638.1"/>
    <property type="molecule type" value="Genomic_DNA"/>
</dbReference>
<evidence type="ECO:0000313" key="1">
    <source>
        <dbReference type="EMBL" id="KQE04638.1"/>
    </source>
</evidence>
<comment type="caution">
    <text evidence="1">The sequence shown here is derived from an EMBL/GenBank/DDBJ whole genome shotgun (WGS) entry which is preliminary data.</text>
</comment>
<gene>
    <name evidence="1" type="ORF">APD33_10755</name>
</gene>
<accession>A0AAP1FBL3</accession>
<protein>
    <submittedName>
        <fullName evidence="1">Uncharacterized protein</fullName>
    </submittedName>
</protein>
<sequence length="120" mass="13602">MPTSSKKLPVSEMEPWKQLVYARIDELGSIKKVADELGYARPSLSLALRDKYVGSTEKLIKCVMRVLGQVQCPYLRKSISPSECSAYREREAPTQNPAEMRHWRACQTCSIGGVNRKRIT</sequence>
<reference evidence="1 2" key="1">
    <citation type="submission" date="2015-10" db="EMBL/GenBank/DDBJ databases">
        <title>The utility of whole genome sequencing in characterizing Acinetobacter epidemiology and analyzing hospital outbreaks.</title>
        <authorList>
            <person name="Ozer E.A."/>
            <person name="Fitzpatrick M.A."/>
            <person name="Hauser A.R."/>
        </authorList>
    </citation>
    <scope>NUCLEOTIDE SEQUENCE [LARGE SCALE GENOMIC DNA]</scope>
    <source>
        <strain evidence="1 2">ABBL072</strain>
    </source>
</reference>
<dbReference type="RefSeq" id="WP_049867412.1">
    <property type="nucleotide sequence ID" value="NZ_CM125926.1"/>
</dbReference>